<feature type="transmembrane region" description="Helical" evidence="1">
    <location>
        <begin position="119"/>
        <end position="137"/>
    </location>
</feature>
<dbReference type="Proteomes" id="UP000285697">
    <property type="component" value="Unassembled WGS sequence"/>
</dbReference>
<feature type="transmembrane region" description="Helical" evidence="1">
    <location>
        <begin position="5"/>
        <end position="26"/>
    </location>
</feature>
<proteinExistence type="predicted"/>
<evidence type="ECO:0000313" key="3">
    <source>
        <dbReference type="Proteomes" id="UP000285697"/>
    </source>
</evidence>
<keyword evidence="1" id="KW-1133">Transmembrane helix</keyword>
<gene>
    <name evidence="2" type="ORF">DW270_16310</name>
</gene>
<organism evidence="2 3">
    <name type="scientific">Mediterraneibacter gnavus</name>
    <name type="common">Ruminococcus gnavus</name>
    <dbReference type="NCBI Taxonomy" id="33038"/>
    <lineage>
        <taxon>Bacteria</taxon>
        <taxon>Bacillati</taxon>
        <taxon>Bacillota</taxon>
        <taxon>Clostridia</taxon>
        <taxon>Lachnospirales</taxon>
        <taxon>Lachnospiraceae</taxon>
        <taxon>Mediterraneibacter</taxon>
    </lineage>
</organism>
<reference evidence="2 3" key="1">
    <citation type="submission" date="2018-08" db="EMBL/GenBank/DDBJ databases">
        <title>A genome reference for cultivated species of the human gut microbiota.</title>
        <authorList>
            <person name="Zou Y."/>
            <person name="Xue W."/>
            <person name="Luo G."/>
        </authorList>
    </citation>
    <scope>NUCLEOTIDE SEQUENCE [LARGE SCALE GENOMIC DNA]</scope>
    <source>
        <strain evidence="2 3">AM22-7AC</strain>
    </source>
</reference>
<keyword evidence="1" id="KW-0472">Membrane</keyword>
<feature type="transmembrane region" description="Helical" evidence="1">
    <location>
        <begin position="32"/>
        <end position="53"/>
    </location>
</feature>
<name>A0A414S795_MEDGN</name>
<dbReference type="EMBL" id="QRIA01000047">
    <property type="protein sequence ID" value="RHG13560.1"/>
    <property type="molecule type" value="Genomic_DNA"/>
</dbReference>
<dbReference type="RefSeq" id="WP_118263334.1">
    <property type="nucleotide sequence ID" value="NZ_JADMTD010000030.1"/>
</dbReference>
<sequence length="149" mass="17000">MRKNIILWILEIALGVLGSIAVFLGYSSMNIFTLYGVLFAPGLLTAVVYLYLIKSKKISKLRGNSLYVSSMIFSLIATMVFGVVDVVLRSKNNMYETIIANTRNVLDGEYLIIKGNSNLMDYIFIFVFIFLIFWFIGRGNKIDERRIEC</sequence>
<protein>
    <submittedName>
        <fullName evidence="2">Uncharacterized protein</fullName>
    </submittedName>
</protein>
<accession>A0A414S795</accession>
<evidence type="ECO:0000313" key="2">
    <source>
        <dbReference type="EMBL" id="RHG13560.1"/>
    </source>
</evidence>
<dbReference type="AlphaFoldDB" id="A0A414S795"/>
<keyword evidence="1" id="KW-0812">Transmembrane</keyword>
<feature type="transmembrane region" description="Helical" evidence="1">
    <location>
        <begin position="65"/>
        <end position="84"/>
    </location>
</feature>
<comment type="caution">
    <text evidence="2">The sequence shown here is derived from an EMBL/GenBank/DDBJ whole genome shotgun (WGS) entry which is preliminary data.</text>
</comment>
<evidence type="ECO:0000256" key="1">
    <source>
        <dbReference type="SAM" id="Phobius"/>
    </source>
</evidence>